<evidence type="ECO:0000313" key="3">
    <source>
        <dbReference type="Proteomes" id="UP001230504"/>
    </source>
</evidence>
<keyword evidence="3" id="KW-1185">Reference proteome</keyword>
<protein>
    <submittedName>
        <fullName evidence="2">Uncharacterized protein</fullName>
    </submittedName>
</protein>
<feature type="region of interest" description="Disordered" evidence="1">
    <location>
        <begin position="232"/>
        <end position="260"/>
    </location>
</feature>
<reference evidence="2" key="1">
    <citation type="submission" date="2021-06" db="EMBL/GenBank/DDBJ databases">
        <title>Comparative genomics, transcriptomics and evolutionary studies reveal genomic signatures of adaptation to plant cell wall in hemibiotrophic fungi.</title>
        <authorList>
            <consortium name="DOE Joint Genome Institute"/>
            <person name="Baroncelli R."/>
            <person name="Diaz J.F."/>
            <person name="Benocci T."/>
            <person name="Peng M."/>
            <person name="Battaglia E."/>
            <person name="Haridas S."/>
            <person name="Andreopoulos W."/>
            <person name="Labutti K."/>
            <person name="Pangilinan J."/>
            <person name="Floch G.L."/>
            <person name="Makela M.R."/>
            <person name="Henrissat B."/>
            <person name="Grigoriev I.V."/>
            <person name="Crouch J.A."/>
            <person name="De Vries R.P."/>
            <person name="Sukno S.A."/>
            <person name="Thon M.R."/>
        </authorList>
    </citation>
    <scope>NUCLEOTIDE SEQUENCE</scope>
    <source>
        <strain evidence="2">CBS 125086</strain>
    </source>
</reference>
<gene>
    <name evidence="2" type="ORF">LY79DRAFT_673586</name>
</gene>
<comment type="caution">
    <text evidence="2">The sequence shown here is derived from an EMBL/GenBank/DDBJ whole genome shotgun (WGS) entry which is preliminary data.</text>
</comment>
<dbReference type="EMBL" id="JAHLJV010000091">
    <property type="protein sequence ID" value="KAK1573491.1"/>
    <property type="molecule type" value="Genomic_DNA"/>
</dbReference>
<accession>A0AAD8UY90</accession>
<dbReference type="AlphaFoldDB" id="A0AAD8UY90"/>
<evidence type="ECO:0000313" key="2">
    <source>
        <dbReference type="EMBL" id="KAK1573491.1"/>
    </source>
</evidence>
<dbReference type="GeneID" id="85448433"/>
<organism evidence="2 3">
    <name type="scientific">Colletotrichum navitas</name>
    <dbReference type="NCBI Taxonomy" id="681940"/>
    <lineage>
        <taxon>Eukaryota</taxon>
        <taxon>Fungi</taxon>
        <taxon>Dikarya</taxon>
        <taxon>Ascomycota</taxon>
        <taxon>Pezizomycotina</taxon>
        <taxon>Sordariomycetes</taxon>
        <taxon>Hypocreomycetidae</taxon>
        <taxon>Glomerellales</taxon>
        <taxon>Glomerellaceae</taxon>
        <taxon>Colletotrichum</taxon>
        <taxon>Colletotrichum graminicola species complex</taxon>
    </lineage>
</organism>
<proteinExistence type="predicted"/>
<dbReference type="RefSeq" id="XP_060409108.1">
    <property type="nucleotide sequence ID" value="XM_060564193.1"/>
</dbReference>
<dbReference type="Proteomes" id="UP001230504">
    <property type="component" value="Unassembled WGS sequence"/>
</dbReference>
<name>A0AAD8UY90_9PEZI</name>
<sequence>MSFNVRKLYQIEVYGQVAVLSPVSRFVSNSFEKLLTSKKQKRAGYGAVNAVNHTNLRDRWVQFWNGITSQVNILSGKSEIYTKHMLKNQVNQYEHAQLLLLWVGSISALTGGQENHILTQVERYWRYQQIDGSSGAMLFAAAKGHFRGNFIKITGYFQEKSMKDAELEVFKQDLIRYIKRDMAPIITMTRESARNTDRTRVPDRPAGKNYIWDWDSKAKEWVEVKLCKQQQESKAGVDAEAKEEEQAKIETGTLDIIQNK</sequence>
<feature type="compositionally biased region" description="Basic and acidic residues" evidence="1">
    <location>
        <begin position="235"/>
        <end position="248"/>
    </location>
</feature>
<evidence type="ECO:0000256" key="1">
    <source>
        <dbReference type="SAM" id="MobiDB-lite"/>
    </source>
</evidence>